<reference evidence="1" key="2">
    <citation type="journal article" date="2007" name="Science">
        <title>Draft genome sequence of the sexually transmitted pathogen Trichomonas vaginalis.</title>
        <authorList>
            <person name="Carlton J.M."/>
            <person name="Hirt R.P."/>
            <person name="Silva J.C."/>
            <person name="Delcher A.L."/>
            <person name="Schatz M."/>
            <person name="Zhao Q."/>
            <person name="Wortman J.R."/>
            <person name="Bidwell S.L."/>
            <person name="Alsmark U.C.M."/>
            <person name="Besteiro S."/>
            <person name="Sicheritz-Ponten T."/>
            <person name="Noel C.J."/>
            <person name="Dacks J.B."/>
            <person name="Foster P.G."/>
            <person name="Simillion C."/>
            <person name="Van de Peer Y."/>
            <person name="Miranda-Saavedra D."/>
            <person name="Barton G.J."/>
            <person name="Westrop G.D."/>
            <person name="Mueller S."/>
            <person name="Dessi D."/>
            <person name="Fiori P.L."/>
            <person name="Ren Q."/>
            <person name="Paulsen I."/>
            <person name="Zhang H."/>
            <person name="Bastida-Corcuera F.D."/>
            <person name="Simoes-Barbosa A."/>
            <person name="Brown M.T."/>
            <person name="Hayes R.D."/>
            <person name="Mukherjee M."/>
            <person name="Okumura C.Y."/>
            <person name="Schneider R."/>
            <person name="Smith A.J."/>
            <person name="Vanacova S."/>
            <person name="Villalvazo M."/>
            <person name="Haas B.J."/>
            <person name="Pertea M."/>
            <person name="Feldblyum T.V."/>
            <person name="Utterback T.R."/>
            <person name="Shu C.L."/>
            <person name="Osoegawa K."/>
            <person name="de Jong P.J."/>
            <person name="Hrdy I."/>
            <person name="Horvathova L."/>
            <person name="Zubacova Z."/>
            <person name="Dolezal P."/>
            <person name="Malik S.B."/>
            <person name="Logsdon J.M. Jr."/>
            <person name="Henze K."/>
            <person name="Gupta A."/>
            <person name="Wang C.C."/>
            <person name="Dunne R.L."/>
            <person name="Upcroft J.A."/>
            <person name="Upcroft P."/>
            <person name="White O."/>
            <person name="Salzberg S.L."/>
            <person name="Tang P."/>
            <person name="Chiu C.-H."/>
            <person name="Lee Y.-S."/>
            <person name="Embley T.M."/>
            <person name="Coombs G.H."/>
            <person name="Mottram J.C."/>
            <person name="Tachezy J."/>
            <person name="Fraser-Liggett C.M."/>
            <person name="Johnson P.J."/>
        </authorList>
    </citation>
    <scope>NUCLEOTIDE SEQUENCE [LARGE SCALE GENOMIC DNA]</scope>
    <source>
        <strain evidence="1">G3</strain>
    </source>
</reference>
<dbReference type="VEuPathDB" id="TrichDB:TVAGG3_0482200"/>
<dbReference type="Proteomes" id="UP000001542">
    <property type="component" value="Unassembled WGS sequence"/>
</dbReference>
<protein>
    <recommendedName>
        <fullName evidence="3">Importin N-terminal domain-containing protein</fullName>
    </recommendedName>
</protein>
<evidence type="ECO:0000313" key="2">
    <source>
        <dbReference type="Proteomes" id="UP000001542"/>
    </source>
</evidence>
<organism evidence="1 2">
    <name type="scientific">Trichomonas vaginalis (strain ATCC PRA-98 / G3)</name>
    <dbReference type="NCBI Taxonomy" id="412133"/>
    <lineage>
        <taxon>Eukaryota</taxon>
        <taxon>Metamonada</taxon>
        <taxon>Parabasalia</taxon>
        <taxon>Trichomonadida</taxon>
        <taxon>Trichomonadidae</taxon>
        <taxon>Trichomonas</taxon>
    </lineage>
</organism>
<dbReference type="KEGG" id="tva:4750568"/>
<dbReference type="InterPro" id="IPR016024">
    <property type="entry name" value="ARM-type_fold"/>
</dbReference>
<proteinExistence type="predicted"/>
<dbReference type="SUPFAM" id="SSF48371">
    <property type="entry name" value="ARM repeat"/>
    <property type="match status" value="1"/>
</dbReference>
<keyword evidence="2" id="KW-1185">Reference proteome</keyword>
<dbReference type="InParanoid" id="A2FQE9"/>
<evidence type="ECO:0000313" key="1">
    <source>
        <dbReference type="EMBL" id="EAX92857.1"/>
    </source>
</evidence>
<accession>A2FQE9</accession>
<gene>
    <name evidence="1" type="ORF">TVAG_321710</name>
</gene>
<dbReference type="AlphaFoldDB" id="A2FQE9"/>
<reference evidence="1" key="1">
    <citation type="submission" date="2006-10" db="EMBL/GenBank/DDBJ databases">
        <authorList>
            <person name="Amadeo P."/>
            <person name="Zhao Q."/>
            <person name="Wortman J."/>
            <person name="Fraser-Liggett C."/>
            <person name="Carlton J."/>
        </authorList>
    </citation>
    <scope>NUCLEOTIDE SEQUENCE</scope>
    <source>
        <strain evidence="1">G3</strain>
    </source>
</reference>
<name>A2FQE9_TRIV3</name>
<dbReference type="RefSeq" id="XP_001305787.1">
    <property type="nucleotide sequence ID" value="XM_001305786.1"/>
</dbReference>
<dbReference type="EMBL" id="DS113943">
    <property type="protein sequence ID" value="EAX92857.1"/>
    <property type="molecule type" value="Genomic_DNA"/>
</dbReference>
<evidence type="ECO:0008006" key="3">
    <source>
        <dbReference type="Google" id="ProtNLM"/>
    </source>
</evidence>
<dbReference type="VEuPathDB" id="TrichDB:TVAG_321710"/>
<sequence length="868" mass="99604">MELQLFSDMSSEYEDSRTNATNAILEAMKDPGYLNFLLNLLDQIKTEQNHIIVTNVLYVIYKMLGTHKYSYESLQLLSDHLFDLLLEINYEQIRFLNRCLSKIFIPHPLLVNRYLPIVINEIIKHETIEKTVISLCFASTFIEYSNKKDFNLEAYSNTLIPQFVEIMNNIFTETGDGPLSFVFIDMIDYIFSILSILLEKVDSACLNECTLQLIQIVPQLLASPDLREQMIQLRKHLLTVYEYSKGIVHILINNYGNPDQVSSTKREFSAFIKEDYSISIINSLIQLYEQASDNSDIVTSIIPIFKTMINRGIHLEILISEEFITKFIYNVSKLTQEDVALMEQNPLQYYYFCVNIKEKSGDKITRGCIYYLLKAMYNEQPRIIDYIIEHFAEGCEDESILESKLFLLSICSQFVKFDESVVDPIIKSIDYSNNIYIRLQFLNFLSRIAENSSVGSIETHSFIIDLSCQVILTDPSELGRFAGCLLLLASHDDKSFNVAQHYDVMEIIQTSLTLLETFNHKKLQQVISLVATSYPNNVIDSSVDLISTMMKLWEEYASQMTEESDPSSNGSELLVSVAAIIDSLPIDTFKNESENIIDFILNSLLNYRNSMSEMQLCCILTSLKNKLTEVPMTIYNIFDVLNQITENEEGQYDLIEKSLGLIICLIKDFNNFVASEKMQVFIEFIDNVIQQTDLGLFLASIPFVLAFLVQKMEQNSSVFEIVQRSFMFLNDDTEISVFSTSVMLLASGILINEDEICQNVNDEVIEAILRRLRNISKCDNRTIKYTVIVLTSLGKQRNSEELINSAMFLLDKKNNKAYIESSSDEYEEDICLFDEGDIDEHAIPDYELPFDSLNATAYYNAKIGSQTN</sequence>